<dbReference type="InParanoid" id="A0A263CZK4"/>
<reference evidence="2 3" key="1">
    <citation type="submission" date="2017-07" db="EMBL/GenBank/DDBJ databases">
        <title>Amycolatopsis antarcticus sp. nov., isolated from the surface of an Antarcticus brown macroalga.</title>
        <authorList>
            <person name="Wang J."/>
            <person name="Leiva S."/>
            <person name="Huang J."/>
            <person name="Huang Y."/>
        </authorList>
    </citation>
    <scope>NUCLEOTIDE SEQUENCE [LARGE SCALE GENOMIC DNA]</scope>
    <source>
        <strain evidence="2 3">AU-G6</strain>
    </source>
</reference>
<feature type="transmembrane region" description="Helical" evidence="1">
    <location>
        <begin position="111"/>
        <end position="128"/>
    </location>
</feature>
<feature type="transmembrane region" description="Helical" evidence="1">
    <location>
        <begin position="173"/>
        <end position="192"/>
    </location>
</feature>
<organism evidence="2 3">
    <name type="scientific">Amycolatopsis antarctica</name>
    <dbReference type="NCBI Taxonomy" id="1854586"/>
    <lineage>
        <taxon>Bacteria</taxon>
        <taxon>Bacillati</taxon>
        <taxon>Actinomycetota</taxon>
        <taxon>Actinomycetes</taxon>
        <taxon>Pseudonocardiales</taxon>
        <taxon>Pseudonocardiaceae</taxon>
        <taxon>Amycolatopsis</taxon>
    </lineage>
</organism>
<feature type="transmembrane region" description="Helical" evidence="1">
    <location>
        <begin position="302"/>
        <end position="318"/>
    </location>
</feature>
<keyword evidence="3" id="KW-1185">Reference proteome</keyword>
<feature type="transmembrane region" description="Helical" evidence="1">
    <location>
        <begin position="245"/>
        <end position="262"/>
    </location>
</feature>
<keyword evidence="1" id="KW-0812">Transmembrane</keyword>
<protein>
    <submittedName>
        <fullName evidence="2">Uncharacterized protein</fullName>
    </submittedName>
</protein>
<feature type="transmembrane region" description="Helical" evidence="1">
    <location>
        <begin position="148"/>
        <end position="166"/>
    </location>
</feature>
<feature type="transmembrane region" description="Helical" evidence="1">
    <location>
        <begin position="363"/>
        <end position="389"/>
    </location>
</feature>
<evidence type="ECO:0000313" key="2">
    <source>
        <dbReference type="EMBL" id="OZM71541.1"/>
    </source>
</evidence>
<feature type="transmembrane region" description="Helical" evidence="1">
    <location>
        <begin position="53"/>
        <end position="72"/>
    </location>
</feature>
<dbReference type="AlphaFoldDB" id="A0A263CZK4"/>
<name>A0A263CZK4_9PSEU</name>
<accession>A0A263CZK4</accession>
<keyword evidence="1" id="KW-0472">Membrane</keyword>
<proteinExistence type="predicted"/>
<gene>
    <name evidence="2" type="ORF">CFN78_19935</name>
</gene>
<dbReference type="EMBL" id="NKYE01000013">
    <property type="protein sequence ID" value="OZM71541.1"/>
    <property type="molecule type" value="Genomic_DNA"/>
</dbReference>
<dbReference type="OrthoDB" id="3328774at2"/>
<evidence type="ECO:0000256" key="1">
    <source>
        <dbReference type="SAM" id="Phobius"/>
    </source>
</evidence>
<evidence type="ECO:0000313" key="3">
    <source>
        <dbReference type="Proteomes" id="UP000242444"/>
    </source>
</evidence>
<dbReference type="Proteomes" id="UP000242444">
    <property type="component" value="Unassembled WGS sequence"/>
</dbReference>
<comment type="caution">
    <text evidence="2">The sequence shown here is derived from an EMBL/GenBank/DDBJ whole genome shotgun (WGS) entry which is preliminary data.</text>
</comment>
<feature type="transmembrane region" description="Helical" evidence="1">
    <location>
        <begin position="84"/>
        <end position="104"/>
    </location>
</feature>
<sequence length="407" mass="44893">MPARNSTGDLSEPEVIPRSPVAKMKLFFRLHWRRGAPGQPTPPWVMRYCYRTWLVALAFKLVGSSWDMSWHFKWLRDDLAPPHLINSVGTVMVCVLVAIHSFTGMGVDRRALRLMQVGTTIFLIAAPLDVINHSLNGLDITSWSPTHGLLYLGTAIMTLGAIDGWLKGTEPGRLRTLVSTGLWIFFLENMFFPNGQQEYGILSLRAWDRGAPTGEQTLLQFAADDIGRPIDREAILHFALPIDDWVYPVWGIGVMALVLAAARHTIGKMWAATAVATGYVLYRAVIWPLLMWSDFPTSTVPFYLIGVGLAVDLAFRVARGHRTFGAGVGALLVTAFGFGALWLQGQLRPWLLGDAVTESAPPIGYWTVPVVLAGVAVLWALATPVAGWWEARTRKRRAADLLPGAVT</sequence>
<feature type="transmembrane region" description="Helical" evidence="1">
    <location>
        <begin position="269"/>
        <end position="290"/>
    </location>
</feature>
<feature type="transmembrane region" description="Helical" evidence="1">
    <location>
        <begin position="325"/>
        <end position="343"/>
    </location>
</feature>
<keyword evidence="1" id="KW-1133">Transmembrane helix</keyword>